<dbReference type="PATRIC" id="fig|1003195.11.peg.5329"/>
<gene>
    <name evidence="2" type="ordered locus">SCATT_38650</name>
</gene>
<dbReference type="KEGG" id="scy:SCATT_38650"/>
<evidence type="ECO:0000259" key="1">
    <source>
        <dbReference type="Pfam" id="PF07811"/>
    </source>
</evidence>
<dbReference type="STRING" id="1003195.SCATT_38650"/>
<sequence length="110" mass="11360">MRGPGRRDRGSASVEFLGFLPVLLLVALAGVQLGLAAYTAAQAGTAARAAARTGDPGAARAAVSGWLSPQVRADYGDGWVRMTVTVPVPSVLPGIRFVDPVTRSATMPRD</sequence>
<evidence type="ECO:0000313" key="2">
    <source>
        <dbReference type="EMBL" id="AEW96236.1"/>
    </source>
</evidence>
<dbReference type="OrthoDB" id="4335656at2"/>
<evidence type="ECO:0000313" key="3">
    <source>
        <dbReference type="Proteomes" id="UP000007842"/>
    </source>
</evidence>
<dbReference type="EMBL" id="CP003219">
    <property type="protein sequence ID" value="AEW96236.1"/>
    <property type="molecule type" value="Genomic_DNA"/>
</dbReference>
<dbReference type="Pfam" id="PF07811">
    <property type="entry name" value="TadE"/>
    <property type="match status" value="1"/>
</dbReference>
<dbReference type="eggNOG" id="ENOG5034AS9">
    <property type="taxonomic scope" value="Bacteria"/>
</dbReference>
<keyword evidence="3" id="KW-1185">Reference proteome</keyword>
<feature type="domain" description="TadE-like" evidence="1">
    <location>
        <begin position="10"/>
        <end position="52"/>
    </location>
</feature>
<dbReference type="InterPro" id="IPR012495">
    <property type="entry name" value="TadE-like_dom"/>
</dbReference>
<protein>
    <recommendedName>
        <fullName evidence="1">TadE-like domain-containing protein</fullName>
    </recommendedName>
</protein>
<organism evidence="2 3">
    <name type="scientific">Streptantibioticus cattleyicolor (strain ATCC 35852 / DSM 46488 / JCM 4925 / NBRC 14057 / NRRL 8057)</name>
    <name type="common">Streptomyces cattleya</name>
    <dbReference type="NCBI Taxonomy" id="1003195"/>
    <lineage>
        <taxon>Bacteria</taxon>
        <taxon>Bacillati</taxon>
        <taxon>Actinomycetota</taxon>
        <taxon>Actinomycetes</taxon>
        <taxon>Kitasatosporales</taxon>
        <taxon>Streptomycetaceae</taxon>
        <taxon>Streptantibioticus</taxon>
    </lineage>
</organism>
<dbReference type="AlphaFoldDB" id="F8K2E4"/>
<dbReference type="KEGG" id="sct:SCAT_3879"/>
<dbReference type="RefSeq" id="WP_014144594.1">
    <property type="nucleotide sequence ID" value="NC_016111.1"/>
</dbReference>
<dbReference type="Proteomes" id="UP000007842">
    <property type="component" value="Chromosome"/>
</dbReference>
<accession>F8K2E4</accession>
<reference evidence="3" key="1">
    <citation type="submission" date="2011-12" db="EMBL/GenBank/DDBJ databases">
        <title>Complete genome sequence of Streptomyces cattleya strain DSM 46488.</title>
        <authorList>
            <person name="Ou H.-Y."/>
            <person name="Li P."/>
            <person name="Zhao C."/>
            <person name="O'Hagan D."/>
            <person name="Deng Z."/>
        </authorList>
    </citation>
    <scope>NUCLEOTIDE SEQUENCE [LARGE SCALE GENOMIC DNA]</scope>
    <source>
        <strain evidence="3">ATCC 35852 / DSM 46488 / JCM 4925 / NBRC 14057 / NRRL 8057</strain>
    </source>
</reference>
<name>F8K2E4_STREN</name>
<accession>G8WR79</accession>
<dbReference type="HOGENOM" id="CLU_099056_1_0_11"/>
<proteinExistence type="predicted"/>